<keyword evidence="1" id="KW-0472">Membrane</keyword>
<organism evidence="2 3">
    <name type="scientific">Flavobacterium dankookense</name>
    <dbReference type="NCBI Taxonomy" id="706186"/>
    <lineage>
        <taxon>Bacteria</taxon>
        <taxon>Pseudomonadati</taxon>
        <taxon>Bacteroidota</taxon>
        <taxon>Flavobacteriia</taxon>
        <taxon>Flavobacteriales</taxon>
        <taxon>Flavobacteriaceae</taxon>
        <taxon>Flavobacterium</taxon>
    </lineage>
</organism>
<keyword evidence="1" id="KW-1133">Transmembrane helix</keyword>
<evidence type="ECO:0000313" key="2">
    <source>
        <dbReference type="EMBL" id="TDP59508.1"/>
    </source>
</evidence>
<comment type="caution">
    <text evidence="2">The sequence shown here is derived from an EMBL/GenBank/DDBJ whole genome shotgun (WGS) entry which is preliminary data.</text>
</comment>
<dbReference type="RefSeq" id="WP_133533035.1">
    <property type="nucleotide sequence ID" value="NZ_SNXR01000013.1"/>
</dbReference>
<evidence type="ECO:0000256" key="1">
    <source>
        <dbReference type="SAM" id="Phobius"/>
    </source>
</evidence>
<evidence type="ECO:0008006" key="4">
    <source>
        <dbReference type="Google" id="ProtNLM"/>
    </source>
</evidence>
<keyword evidence="1" id="KW-0812">Transmembrane</keyword>
<feature type="transmembrane region" description="Helical" evidence="1">
    <location>
        <begin position="51"/>
        <end position="70"/>
    </location>
</feature>
<evidence type="ECO:0000313" key="3">
    <source>
        <dbReference type="Proteomes" id="UP000295260"/>
    </source>
</evidence>
<reference evidence="2 3" key="1">
    <citation type="submission" date="2019-03" db="EMBL/GenBank/DDBJ databases">
        <title>Genomic Encyclopedia of Archaeal and Bacterial Type Strains, Phase II (KMG-II): from individual species to whole genera.</title>
        <authorList>
            <person name="Goeker M."/>
        </authorList>
    </citation>
    <scope>NUCLEOTIDE SEQUENCE [LARGE SCALE GENOMIC DNA]</scope>
    <source>
        <strain evidence="2 3">DSM 25687</strain>
    </source>
</reference>
<feature type="transmembrane region" description="Helical" evidence="1">
    <location>
        <begin position="24"/>
        <end position="45"/>
    </location>
</feature>
<dbReference type="Proteomes" id="UP000295260">
    <property type="component" value="Unassembled WGS sequence"/>
</dbReference>
<gene>
    <name evidence="2" type="ORF">BC748_1761</name>
</gene>
<accession>A0A4R6QA62</accession>
<sequence>MKDQSDLSTLTLTELHKRAKSTKLASGLLIGIIIVQFITGIFLTIKQGFSIFIIIPVAFLPMVAVNYSNLKKIKEEIAKRK</sequence>
<keyword evidence="3" id="KW-1185">Reference proteome</keyword>
<protein>
    <recommendedName>
        <fullName evidence="4">Redox-active disulfide protein 2</fullName>
    </recommendedName>
</protein>
<dbReference type="EMBL" id="SNXR01000013">
    <property type="protein sequence ID" value="TDP59508.1"/>
    <property type="molecule type" value="Genomic_DNA"/>
</dbReference>
<dbReference type="OrthoDB" id="1202889at2"/>
<name>A0A4R6QA62_9FLAO</name>
<dbReference type="AlphaFoldDB" id="A0A4R6QA62"/>
<proteinExistence type="predicted"/>